<proteinExistence type="predicted"/>
<accession>K1KGR4</accession>
<reference evidence="1 2" key="1">
    <citation type="journal article" date="2012" name="J. Bacteriol.">
        <title>Draft Genome Sequence of Bacillus isronensis Strain B3W22, Isolated from the Upper Atmosphere.</title>
        <authorList>
            <person name="Shivaji S."/>
            <person name="Ara S."/>
            <person name="Singh S.K."/>
            <person name="Bandi S."/>
            <person name="Singh A."/>
            <person name="Pinnaka A.K."/>
        </authorList>
    </citation>
    <scope>NUCLEOTIDE SEQUENCE [LARGE SCALE GENOMIC DNA]</scope>
    <source>
        <strain evidence="1 2">B3W22</strain>
    </source>
</reference>
<dbReference type="AlphaFoldDB" id="K1KGR4"/>
<organism evidence="1 2">
    <name type="scientific">Solibacillus isronensis B3W22</name>
    <dbReference type="NCBI Taxonomy" id="1224748"/>
    <lineage>
        <taxon>Bacteria</taxon>
        <taxon>Bacillati</taxon>
        <taxon>Bacillota</taxon>
        <taxon>Bacilli</taxon>
        <taxon>Bacillales</taxon>
        <taxon>Caryophanaceae</taxon>
        <taxon>Solibacillus</taxon>
    </lineage>
</organism>
<comment type="caution">
    <text evidence="1">The sequence shown here is derived from an EMBL/GenBank/DDBJ whole genome shotgun (WGS) entry which is preliminary data.</text>
</comment>
<gene>
    <name evidence="1" type="ORF">B857_03977</name>
</gene>
<dbReference type="Proteomes" id="UP000004738">
    <property type="component" value="Unassembled WGS sequence"/>
</dbReference>
<keyword evidence="2" id="KW-1185">Reference proteome</keyword>
<protein>
    <submittedName>
        <fullName evidence="1">Uncharacterized protein</fullName>
    </submittedName>
</protein>
<dbReference type="EMBL" id="AMCK01000162">
    <property type="protein sequence ID" value="EKB43265.1"/>
    <property type="molecule type" value="Genomic_DNA"/>
</dbReference>
<evidence type="ECO:0000313" key="2">
    <source>
        <dbReference type="Proteomes" id="UP000004738"/>
    </source>
</evidence>
<name>K1KGR4_9BACL</name>
<sequence>MMIVNKDEGYKISYDYKSTYFIQAKVAAQILELLNARRVVFTAKQAVILDNKEVIFLEIEELQKDEDEEMSDDLSEIMRLTLNDAKLKKDH</sequence>
<evidence type="ECO:0000313" key="1">
    <source>
        <dbReference type="EMBL" id="EKB43265.1"/>
    </source>
</evidence>